<accession>A0A2U1P7F1</accession>
<evidence type="ECO:0000313" key="5">
    <source>
        <dbReference type="Proteomes" id="UP000245207"/>
    </source>
</evidence>
<dbReference type="AlphaFoldDB" id="A0A2U1P7F1"/>
<dbReference type="PROSITE" id="PS01047">
    <property type="entry name" value="HMA_1"/>
    <property type="match status" value="1"/>
</dbReference>
<dbReference type="STRING" id="35608.A0A2U1P7F1"/>
<evidence type="ECO:0000259" key="3">
    <source>
        <dbReference type="PROSITE" id="PS50846"/>
    </source>
</evidence>
<dbReference type="SUPFAM" id="SSF55008">
    <property type="entry name" value="HMA, heavy metal-associated domain"/>
    <property type="match status" value="1"/>
</dbReference>
<gene>
    <name evidence="4" type="ORF">CTI12_AA178560</name>
</gene>
<dbReference type="GO" id="GO:0046872">
    <property type="term" value="F:metal ion binding"/>
    <property type="evidence" value="ECO:0007669"/>
    <property type="project" value="UniProtKB-KW"/>
</dbReference>
<dbReference type="Gene3D" id="3.30.70.100">
    <property type="match status" value="1"/>
</dbReference>
<dbReference type="InterPro" id="IPR036163">
    <property type="entry name" value="HMA_dom_sf"/>
</dbReference>
<proteinExistence type="predicted"/>
<dbReference type="FunFam" id="3.30.70.100:FF:000047">
    <property type="entry name" value="Copper-transporting ATPase PAA1, chloroplastic"/>
    <property type="match status" value="1"/>
</dbReference>
<feature type="domain" description="HMA" evidence="3">
    <location>
        <begin position="78"/>
        <end position="152"/>
    </location>
</feature>
<evidence type="ECO:0000256" key="1">
    <source>
        <dbReference type="ARBA" id="ARBA00004170"/>
    </source>
</evidence>
<comment type="subcellular location">
    <subcellularLocation>
        <location evidence="1">Membrane</location>
        <topology evidence="1">Peripheral membrane protein</topology>
    </subcellularLocation>
</comment>
<protein>
    <submittedName>
        <fullName evidence="4">Heavy metal-associated domain, HMA</fullName>
    </submittedName>
</protein>
<dbReference type="Pfam" id="PF00403">
    <property type="entry name" value="HMA"/>
    <property type="match status" value="1"/>
</dbReference>
<dbReference type="GO" id="GO:0016020">
    <property type="term" value="C:membrane"/>
    <property type="evidence" value="ECO:0007669"/>
    <property type="project" value="UniProtKB-SubCell"/>
</dbReference>
<dbReference type="EMBL" id="PKPP01001559">
    <property type="protein sequence ID" value="PWA81698.1"/>
    <property type="molecule type" value="Genomic_DNA"/>
</dbReference>
<dbReference type="PROSITE" id="PS50846">
    <property type="entry name" value="HMA_2"/>
    <property type="match status" value="1"/>
</dbReference>
<organism evidence="4 5">
    <name type="scientific">Artemisia annua</name>
    <name type="common">Sweet wormwood</name>
    <dbReference type="NCBI Taxonomy" id="35608"/>
    <lineage>
        <taxon>Eukaryota</taxon>
        <taxon>Viridiplantae</taxon>
        <taxon>Streptophyta</taxon>
        <taxon>Embryophyta</taxon>
        <taxon>Tracheophyta</taxon>
        <taxon>Spermatophyta</taxon>
        <taxon>Magnoliopsida</taxon>
        <taxon>eudicotyledons</taxon>
        <taxon>Gunneridae</taxon>
        <taxon>Pentapetalae</taxon>
        <taxon>asterids</taxon>
        <taxon>campanulids</taxon>
        <taxon>Asterales</taxon>
        <taxon>Asteraceae</taxon>
        <taxon>Asteroideae</taxon>
        <taxon>Anthemideae</taxon>
        <taxon>Artemisiinae</taxon>
        <taxon>Artemisia</taxon>
    </lineage>
</organism>
<comment type="caution">
    <text evidence="4">The sequence shown here is derived from an EMBL/GenBank/DDBJ whole genome shotgun (WGS) entry which is preliminary data.</text>
</comment>
<dbReference type="Proteomes" id="UP000245207">
    <property type="component" value="Unassembled WGS sequence"/>
</dbReference>
<keyword evidence="5" id="KW-1185">Reference proteome</keyword>
<dbReference type="CDD" id="cd00371">
    <property type="entry name" value="HMA"/>
    <property type="match status" value="1"/>
</dbReference>
<name>A0A2U1P7F1_ARTAN</name>
<keyword evidence="2" id="KW-0479">Metal-binding</keyword>
<evidence type="ECO:0000256" key="2">
    <source>
        <dbReference type="ARBA" id="ARBA00022723"/>
    </source>
</evidence>
<dbReference type="InterPro" id="IPR017969">
    <property type="entry name" value="Heavy-metal-associated_CS"/>
</dbReference>
<reference evidence="4 5" key="1">
    <citation type="journal article" date="2018" name="Mol. Plant">
        <title>The genome of Artemisia annua provides insight into the evolution of Asteraceae family and artemisinin biosynthesis.</title>
        <authorList>
            <person name="Shen Q."/>
            <person name="Zhang L."/>
            <person name="Liao Z."/>
            <person name="Wang S."/>
            <person name="Yan T."/>
            <person name="Shi P."/>
            <person name="Liu M."/>
            <person name="Fu X."/>
            <person name="Pan Q."/>
            <person name="Wang Y."/>
            <person name="Lv Z."/>
            <person name="Lu X."/>
            <person name="Zhang F."/>
            <person name="Jiang W."/>
            <person name="Ma Y."/>
            <person name="Chen M."/>
            <person name="Hao X."/>
            <person name="Li L."/>
            <person name="Tang Y."/>
            <person name="Lv G."/>
            <person name="Zhou Y."/>
            <person name="Sun X."/>
            <person name="Brodelius P.E."/>
            <person name="Rose J.K.C."/>
            <person name="Tang K."/>
        </authorList>
    </citation>
    <scope>NUCLEOTIDE SEQUENCE [LARGE SCALE GENOMIC DNA]</scope>
    <source>
        <strain evidence="5">cv. Huhao1</strain>
        <tissue evidence="4">Leaf</tissue>
    </source>
</reference>
<evidence type="ECO:0000313" key="4">
    <source>
        <dbReference type="EMBL" id="PWA81698.1"/>
    </source>
</evidence>
<sequence length="260" mass="28881">MEGTLLLSTAPLTTTITKTPSPSTSCPQSFRPRRITTTATNALFQRSSVHLKLKSSFLSPVLCVSSSNGGDISSLSSDVILLDVKGMMCGGCTSSVKRILENQAQVSSADVDLATETATVWPVSEAKVTPNWQKVVGEELAKNLTNCGFNSTLKGFYDFMVASFTLTMYTISSDLARLLLKDRHHRNAMDAYRRISYSLVILRKRLSINQFERKVEQKQVFELHMEELRAIQEEILKRDKEITLLKTVVQSLGGNDLRSP</sequence>
<dbReference type="InterPro" id="IPR006121">
    <property type="entry name" value="HMA_dom"/>
</dbReference>
<dbReference type="GO" id="GO:0009626">
    <property type="term" value="P:plant-type hypersensitive response"/>
    <property type="evidence" value="ECO:0007669"/>
    <property type="project" value="UniProtKB-KW"/>
</dbReference>
<dbReference type="OrthoDB" id="689350at2759"/>